<proteinExistence type="predicted"/>
<accession>A0AA86RWB5</accession>
<protein>
    <recommendedName>
        <fullName evidence="6">Protein kinase domain-containing protein</fullName>
    </recommendedName>
</protein>
<keyword evidence="8" id="KW-1185">Reference proteome</keyword>
<keyword evidence="2 5" id="KW-0547">Nucleotide-binding</keyword>
<dbReference type="SUPFAM" id="SSF56112">
    <property type="entry name" value="Protein kinase-like (PK-like)"/>
    <property type="match status" value="2"/>
</dbReference>
<feature type="domain" description="Protein kinase" evidence="6">
    <location>
        <begin position="379"/>
        <end position="667"/>
    </location>
</feature>
<keyword evidence="4 5" id="KW-0067">ATP-binding</keyword>
<name>A0AA86RWB5_9FABA</name>
<evidence type="ECO:0000256" key="3">
    <source>
        <dbReference type="ARBA" id="ARBA00022777"/>
    </source>
</evidence>
<reference evidence="7" key="1">
    <citation type="submission" date="2023-10" db="EMBL/GenBank/DDBJ databases">
        <authorList>
            <person name="Domelevo Entfellner J.-B."/>
        </authorList>
    </citation>
    <scope>NUCLEOTIDE SEQUENCE</scope>
</reference>
<evidence type="ECO:0000259" key="6">
    <source>
        <dbReference type="PROSITE" id="PS50011"/>
    </source>
</evidence>
<evidence type="ECO:0000256" key="1">
    <source>
        <dbReference type="ARBA" id="ARBA00022679"/>
    </source>
</evidence>
<dbReference type="PROSITE" id="PS00107">
    <property type="entry name" value="PROTEIN_KINASE_ATP"/>
    <property type="match status" value="2"/>
</dbReference>
<dbReference type="Gene3D" id="1.10.510.10">
    <property type="entry name" value="Transferase(Phosphotransferase) domain 1"/>
    <property type="match status" value="2"/>
</dbReference>
<dbReference type="InterPro" id="IPR011009">
    <property type="entry name" value="Kinase-like_dom_sf"/>
</dbReference>
<dbReference type="Gramene" id="rna-AYBTSS11_LOCUS2145">
    <property type="protein sequence ID" value="CAJ1859893.1"/>
    <property type="gene ID" value="gene-AYBTSS11_LOCUS2145"/>
</dbReference>
<sequence>MRSVEESNEIEYNVEGLQIFSLAELVAATNNFSIHNKIGAGSFGVVYRAKLVDGCEVAIKRDQTWPERKIETKFELTLLSRLRYKNVVELIGFCEKKDERVLVYEEWIIVRSYAWQEQRGEGSARVSGFGFLLYSFGVVLLELLMGKTADDFSLFHGKGGSNRPLSVVEFAVPAIMDGHLVEILDSRVGLPDVNEAEALQLLAYTAVNCVTRKGKDRPTMAENDMFRKPIKIARFNFEGEPLELSDAATTAKAKTNLIHLALLGNFSTPSLGLTCAFAALCLFHIEGVMDLQSFNKDHTYPYILSLAKNQMGDEIFESIEMSYMTVDATSYSWILDRAIRSDTDSSLGASPVHSFSSVVDCAIRSRTPLTELVAATNNFSLHNKIGAGSFGAVYGAKLVDDREVAVKRGEAWPKRKIKIKSELTFLSRLHHKHLVGLVGFCEEKDERLLVYEYMKNGALYDHLHDKNNVEKGSSVLNYWKMRIKIALDAARGIEYLHNYAVPSIIHRDIKSSNILIDATWTARVSDFGLSLMSPEPDHDYRPMKVAGTLGYIDPEYYGLNVLTTKSDVYGLGIVLLELLTGKRAIFKYDEDGGTPLSGTPLSVVDFAVPPILAGELVKILDPRVGPPDVTEAEAVELVAYTAIHCVNLEGKDRPTMADIVVNLERTLAICESSHDSISSDTIHCVNLEGKDSPTMADTVVNLERDLATSETRHDNISRGLISCFDLDESKTSMKR</sequence>
<dbReference type="GO" id="GO:0005524">
    <property type="term" value="F:ATP binding"/>
    <property type="evidence" value="ECO:0007669"/>
    <property type="project" value="UniProtKB-UniRule"/>
</dbReference>
<keyword evidence="3" id="KW-0418">Kinase</keyword>
<dbReference type="Gene3D" id="3.30.200.20">
    <property type="entry name" value="Phosphorylase Kinase, domain 1"/>
    <property type="match status" value="2"/>
</dbReference>
<dbReference type="InterPro" id="IPR008271">
    <property type="entry name" value="Ser/Thr_kinase_AS"/>
</dbReference>
<dbReference type="EMBL" id="OY731398">
    <property type="protein sequence ID" value="CAJ1859893.1"/>
    <property type="molecule type" value="Genomic_DNA"/>
</dbReference>
<evidence type="ECO:0000256" key="5">
    <source>
        <dbReference type="PROSITE-ProRule" id="PRU10141"/>
    </source>
</evidence>
<keyword evidence="1" id="KW-0808">Transferase</keyword>
<evidence type="ECO:0000313" key="8">
    <source>
        <dbReference type="Proteomes" id="UP001189624"/>
    </source>
</evidence>
<dbReference type="PANTHER" id="PTHR46146">
    <property type="entry name" value="SERINE/THREONINE-PROTEIN KINASE-LIKE PROTEIN CCR4"/>
    <property type="match status" value="1"/>
</dbReference>
<gene>
    <name evidence="7" type="ORF">AYBTSS11_LOCUS2145</name>
</gene>
<evidence type="ECO:0000313" key="7">
    <source>
        <dbReference type="EMBL" id="CAJ1859893.1"/>
    </source>
</evidence>
<dbReference type="PROSITE" id="PS50011">
    <property type="entry name" value="PROTEIN_KINASE_DOM"/>
    <property type="match status" value="2"/>
</dbReference>
<feature type="domain" description="Protein kinase" evidence="6">
    <location>
        <begin position="32"/>
        <end position="356"/>
    </location>
</feature>
<dbReference type="SMART" id="SM00220">
    <property type="entry name" value="S_TKc"/>
    <property type="match status" value="1"/>
</dbReference>
<feature type="binding site" evidence="5">
    <location>
        <position position="60"/>
    </location>
    <ligand>
        <name>ATP</name>
        <dbReference type="ChEBI" id="CHEBI:30616"/>
    </ligand>
</feature>
<dbReference type="PANTHER" id="PTHR46146:SF14">
    <property type="entry name" value="SERINE_THREONINE-KINASE CCR4-LIKE PROTEIN"/>
    <property type="match status" value="1"/>
</dbReference>
<evidence type="ECO:0000256" key="4">
    <source>
        <dbReference type="ARBA" id="ARBA00022840"/>
    </source>
</evidence>
<dbReference type="PROSITE" id="PS00108">
    <property type="entry name" value="PROTEIN_KINASE_ST"/>
    <property type="match status" value="1"/>
</dbReference>
<dbReference type="GO" id="GO:0004672">
    <property type="term" value="F:protein kinase activity"/>
    <property type="evidence" value="ECO:0007669"/>
    <property type="project" value="InterPro"/>
</dbReference>
<dbReference type="InterPro" id="IPR000719">
    <property type="entry name" value="Prot_kinase_dom"/>
</dbReference>
<evidence type="ECO:0000256" key="2">
    <source>
        <dbReference type="ARBA" id="ARBA00022741"/>
    </source>
</evidence>
<dbReference type="AlphaFoldDB" id="A0AA86RWB5"/>
<organism evidence="7 8">
    <name type="scientific">Sphenostylis stenocarpa</name>
    <dbReference type="NCBI Taxonomy" id="92480"/>
    <lineage>
        <taxon>Eukaryota</taxon>
        <taxon>Viridiplantae</taxon>
        <taxon>Streptophyta</taxon>
        <taxon>Embryophyta</taxon>
        <taxon>Tracheophyta</taxon>
        <taxon>Spermatophyta</taxon>
        <taxon>Magnoliopsida</taxon>
        <taxon>eudicotyledons</taxon>
        <taxon>Gunneridae</taxon>
        <taxon>Pentapetalae</taxon>
        <taxon>rosids</taxon>
        <taxon>fabids</taxon>
        <taxon>Fabales</taxon>
        <taxon>Fabaceae</taxon>
        <taxon>Papilionoideae</taxon>
        <taxon>50 kb inversion clade</taxon>
        <taxon>NPAAA clade</taxon>
        <taxon>indigoferoid/millettioid clade</taxon>
        <taxon>Phaseoleae</taxon>
        <taxon>Sphenostylis</taxon>
    </lineage>
</organism>
<dbReference type="Pfam" id="PF00069">
    <property type="entry name" value="Pkinase"/>
    <property type="match status" value="2"/>
</dbReference>
<feature type="binding site" evidence="5">
    <location>
        <position position="407"/>
    </location>
    <ligand>
        <name>ATP</name>
        <dbReference type="ChEBI" id="CHEBI:30616"/>
    </ligand>
</feature>
<dbReference type="InterPro" id="IPR017441">
    <property type="entry name" value="Protein_kinase_ATP_BS"/>
</dbReference>
<dbReference type="Proteomes" id="UP001189624">
    <property type="component" value="Chromosome 1"/>
</dbReference>